<comment type="catalytic activity">
    <reaction evidence="12">
        <text>n isopentenyl diphosphate + (2E,6E)-farnesyl diphosphate = a di-trans,poly-cis-polyprenyl diphosphate + n diphosphate</text>
        <dbReference type="Rhea" id="RHEA:53008"/>
        <dbReference type="Rhea" id="RHEA-COMP:19494"/>
        <dbReference type="ChEBI" id="CHEBI:33019"/>
        <dbReference type="ChEBI" id="CHEBI:128769"/>
        <dbReference type="ChEBI" id="CHEBI:136960"/>
        <dbReference type="ChEBI" id="CHEBI:175763"/>
        <dbReference type="EC" id="2.5.1.87"/>
    </reaction>
</comment>
<keyword evidence="14" id="KW-1185">Reference proteome</keyword>
<dbReference type="PANTHER" id="PTHR21528">
    <property type="entry name" value="DEHYDRODOLICHYL DIPHOSPHATE SYNTHASE COMPLEX SUBUNIT NUS1"/>
    <property type="match status" value="1"/>
</dbReference>
<keyword evidence="10" id="KW-1133">Transmembrane helix</keyword>
<dbReference type="EnsemblMetazoa" id="Aqu2.1.33069_001">
    <property type="protein sequence ID" value="Aqu2.1.33069_001"/>
    <property type="gene ID" value="Aqu2.1.33069"/>
</dbReference>
<dbReference type="STRING" id="400682.A0A1X7UZV9"/>
<gene>
    <name evidence="13" type="primary">100639315</name>
</gene>
<dbReference type="InterPro" id="IPR036424">
    <property type="entry name" value="UPP_synth-like_sf"/>
</dbReference>
<evidence type="ECO:0000256" key="12">
    <source>
        <dbReference type="ARBA" id="ARBA00047353"/>
    </source>
</evidence>
<evidence type="ECO:0000256" key="6">
    <source>
        <dbReference type="ARBA" id="ARBA00022679"/>
    </source>
</evidence>
<dbReference type="eggNOG" id="KOG2818">
    <property type="taxonomic scope" value="Eukaryota"/>
</dbReference>
<sequence length="256" mass="28802">MLSYRPVLSSAALYSVHFLSRLRSALALFWGWTVSAFFGILKHKGTKAPLIQKDAKLLEKIPYHLAFVMAEEDIYHEYLVRLIAWAFLSGVQYVSIYDQRGKLKSDVVKLRRLVNDQYQSLVNSLSTLINVVTTDDIGKTTTPGTNTGLWLLVLSSDDGHNSIVNVAKSLCEEAQVSSIKPHVDISIISSKISISNFLPDPDLAIVCGSTKSLLGYPPWTSPLTEIMWLSSHYKCSYFEFHSVLYQYAQSQQRYGK</sequence>
<keyword evidence="6" id="KW-0808">Transferase</keyword>
<name>A0A1X7UZV9_AMPQE</name>
<dbReference type="Gene3D" id="3.40.1180.10">
    <property type="entry name" value="Decaprenyl diphosphate synthase-like"/>
    <property type="match status" value="1"/>
</dbReference>
<evidence type="ECO:0000256" key="8">
    <source>
        <dbReference type="ARBA" id="ARBA00022824"/>
    </source>
</evidence>
<dbReference type="GO" id="GO:0045547">
    <property type="term" value="F:ditrans,polycis-polyprenyl diphosphate synthase [(2E,6E)-farnesyl diphosphate specific] activity"/>
    <property type="evidence" value="ECO:0007669"/>
    <property type="project" value="UniProtKB-EC"/>
</dbReference>
<evidence type="ECO:0000256" key="10">
    <source>
        <dbReference type="ARBA" id="ARBA00022989"/>
    </source>
</evidence>
<dbReference type="AlphaFoldDB" id="A0A1X7UZV9"/>
<dbReference type="InParanoid" id="A0A1X7UZV9"/>
<keyword evidence="7" id="KW-0812">Transmembrane</keyword>
<evidence type="ECO:0000256" key="3">
    <source>
        <dbReference type="ARBA" id="ARBA00004922"/>
    </source>
</evidence>
<dbReference type="EnsemblMetazoa" id="XM_003386230.2">
    <property type="protein sequence ID" value="XP_003386278.1"/>
    <property type="gene ID" value="LOC100639315"/>
</dbReference>
<dbReference type="Proteomes" id="UP000007879">
    <property type="component" value="Unassembled WGS sequence"/>
</dbReference>
<keyword evidence="9" id="KW-0460">Magnesium</keyword>
<dbReference type="InterPro" id="IPR038887">
    <property type="entry name" value="Nus1/NgBR"/>
</dbReference>
<keyword evidence="11" id="KW-0472">Membrane</keyword>
<evidence type="ECO:0000256" key="5">
    <source>
        <dbReference type="ARBA" id="ARBA00012596"/>
    </source>
</evidence>
<dbReference type="FunCoup" id="A0A1X7UZV9">
    <property type="interactions" value="479"/>
</dbReference>
<organism evidence="13">
    <name type="scientific">Amphimedon queenslandica</name>
    <name type="common">Sponge</name>
    <dbReference type="NCBI Taxonomy" id="400682"/>
    <lineage>
        <taxon>Eukaryota</taxon>
        <taxon>Metazoa</taxon>
        <taxon>Porifera</taxon>
        <taxon>Demospongiae</taxon>
        <taxon>Heteroscleromorpha</taxon>
        <taxon>Haplosclerida</taxon>
        <taxon>Niphatidae</taxon>
        <taxon>Amphimedon</taxon>
    </lineage>
</organism>
<comment type="subcellular location">
    <subcellularLocation>
        <location evidence="2">Endoplasmic reticulum membrane</location>
    </subcellularLocation>
</comment>
<evidence type="ECO:0000313" key="13">
    <source>
        <dbReference type="EnsemblMetazoa" id="Aqu2.1.33069_001"/>
    </source>
</evidence>
<dbReference type="OrthoDB" id="19639at2759"/>
<dbReference type="OMA" id="GMFMECL"/>
<evidence type="ECO:0000256" key="11">
    <source>
        <dbReference type="ARBA" id="ARBA00023136"/>
    </source>
</evidence>
<evidence type="ECO:0000256" key="1">
    <source>
        <dbReference type="ARBA" id="ARBA00001946"/>
    </source>
</evidence>
<reference evidence="13" key="2">
    <citation type="submission" date="2017-05" db="UniProtKB">
        <authorList>
            <consortium name="EnsemblMetazoa"/>
        </authorList>
    </citation>
    <scope>IDENTIFICATION</scope>
</reference>
<evidence type="ECO:0000256" key="2">
    <source>
        <dbReference type="ARBA" id="ARBA00004586"/>
    </source>
</evidence>
<dbReference type="PANTHER" id="PTHR21528:SF0">
    <property type="entry name" value="DEHYDRODOLICHYL DIPHOSPHATE SYNTHASE COMPLEX SUBUNIT NUS1"/>
    <property type="match status" value="1"/>
</dbReference>
<dbReference type="KEGG" id="aqu:100639315"/>
<dbReference type="SUPFAM" id="SSF64005">
    <property type="entry name" value="Undecaprenyl diphosphate synthase"/>
    <property type="match status" value="1"/>
</dbReference>
<protein>
    <recommendedName>
        <fullName evidence="5">ditrans,polycis-polyprenyl diphosphate synthase [(2E,6E)-farnesyldiphosphate specific]</fullName>
        <ecNumber evidence="5">2.5.1.87</ecNumber>
    </recommendedName>
</protein>
<dbReference type="EC" id="2.5.1.87" evidence="5"/>
<evidence type="ECO:0000256" key="7">
    <source>
        <dbReference type="ARBA" id="ARBA00022692"/>
    </source>
</evidence>
<proteinExistence type="inferred from homology"/>
<evidence type="ECO:0000313" key="14">
    <source>
        <dbReference type="Proteomes" id="UP000007879"/>
    </source>
</evidence>
<dbReference type="GO" id="GO:1904423">
    <property type="term" value="C:dehydrodolichyl diphosphate synthase complex"/>
    <property type="evidence" value="ECO:0007669"/>
    <property type="project" value="InterPro"/>
</dbReference>
<accession>A0A1X7UZV9</accession>
<comment type="similarity">
    <text evidence="4">Belongs to the UPP synthase family.</text>
</comment>
<comment type="cofactor">
    <cofactor evidence="1">
        <name>Mg(2+)</name>
        <dbReference type="ChEBI" id="CHEBI:18420"/>
    </cofactor>
</comment>
<evidence type="ECO:0000256" key="4">
    <source>
        <dbReference type="ARBA" id="ARBA00005432"/>
    </source>
</evidence>
<evidence type="ECO:0000256" key="9">
    <source>
        <dbReference type="ARBA" id="ARBA00022842"/>
    </source>
</evidence>
<reference evidence="14" key="1">
    <citation type="journal article" date="2010" name="Nature">
        <title>The Amphimedon queenslandica genome and the evolution of animal complexity.</title>
        <authorList>
            <person name="Srivastava M."/>
            <person name="Simakov O."/>
            <person name="Chapman J."/>
            <person name="Fahey B."/>
            <person name="Gauthier M.E."/>
            <person name="Mitros T."/>
            <person name="Richards G.S."/>
            <person name="Conaco C."/>
            <person name="Dacre M."/>
            <person name="Hellsten U."/>
            <person name="Larroux C."/>
            <person name="Putnam N.H."/>
            <person name="Stanke M."/>
            <person name="Adamska M."/>
            <person name="Darling A."/>
            <person name="Degnan S.M."/>
            <person name="Oakley T.H."/>
            <person name="Plachetzki D.C."/>
            <person name="Zhai Y."/>
            <person name="Adamski M."/>
            <person name="Calcino A."/>
            <person name="Cummins S.F."/>
            <person name="Goodstein D.M."/>
            <person name="Harris C."/>
            <person name="Jackson D.J."/>
            <person name="Leys S.P."/>
            <person name="Shu S."/>
            <person name="Woodcroft B.J."/>
            <person name="Vervoort M."/>
            <person name="Kosik K.S."/>
            <person name="Manning G."/>
            <person name="Degnan B.M."/>
            <person name="Rokhsar D.S."/>
        </authorList>
    </citation>
    <scope>NUCLEOTIDE SEQUENCE [LARGE SCALE GENOMIC DNA]</scope>
</reference>
<dbReference type="UniPathway" id="UPA00378"/>
<keyword evidence="8" id="KW-0256">Endoplasmic reticulum</keyword>
<comment type="pathway">
    <text evidence="3">Protein modification; protein glycosylation.</text>
</comment>
<dbReference type="GO" id="GO:0005789">
    <property type="term" value="C:endoplasmic reticulum membrane"/>
    <property type="evidence" value="ECO:0007669"/>
    <property type="project" value="UniProtKB-SubCell"/>
</dbReference>